<dbReference type="NCBIfam" id="TIGR02937">
    <property type="entry name" value="sigma70-ECF"/>
    <property type="match status" value="1"/>
</dbReference>
<evidence type="ECO:0000259" key="6">
    <source>
        <dbReference type="Pfam" id="PF08281"/>
    </source>
</evidence>
<dbReference type="InterPro" id="IPR036388">
    <property type="entry name" value="WH-like_DNA-bd_sf"/>
</dbReference>
<dbReference type="InterPro" id="IPR014284">
    <property type="entry name" value="RNA_pol_sigma-70_dom"/>
</dbReference>
<evidence type="ECO:0000256" key="4">
    <source>
        <dbReference type="ARBA" id="ARBA00023163"/>
    </source>
</evidence>
<dbReference type="InterPro" id="IPR013325">
    <property type="entry name" value="RNA_pol_sigma_r2"/>
</dbReference>
<keyword evidence="4" id="KW-0804">Transcription</keyword>
<keyword evidence="8" id="KW-1185">Reference proteome</keyword>
<protein>
    <submittedName>
        <fullName evidence="7">RNA polymerase sigma-70 factor, ECF subfamily</fullName>
    </submittedName>
</protein>
<accession>A0A1I3D4G5</accession>
<dbReference type="InterPro" id="IPR013249">
    <property type="entry name" value="RNA_pol_sigma70_r4_t2"/>
</dbReference>
<dbReference type="Proteomes" id="UP000198670">
    <property type="component" value="Unassembled WGS sequence"/>
</dbReference>
<dbReference type="InterPro" id="IPR013324">
    <property type="entry name" value="RNA_pol_sigma_r3/r4-like"/>
</dbReference>
<dbReference type="RefSeq" id="WP_090623160.1">
    <property type="nucleotide sequence ID" value="NZ_FOQO01000001.1"/>
</dbReference>
<dbReference type="GO" id="GO:0003677">
    <property type="term" value="F:DNA binding"/>
    <property type="evidence" value="ECO:0007669"/>
    <property type="project" value="InterPro"/>
</dbReference>
<evidence type="ECO:0000259" key="5">
    <source>
        <dbReference type="Pfam" id="PF04542"/>
    </source>
</evidence>
<evidence type="ECO:0000256" key="3">
    <source>
        <dbReference type="ARBA" id="ARBA00023082"/>
    </source>
</evidence>
<gene>
    <name evidence="7" type="ORF">SAMN05444682_101313</name>
</gene>
<dbReference type="InterPro" id="IPR014327">
    <property type="entry name" value="RNA_pol_sigma70_bacteroid"/>
</dbReference>
<keyword evidence="2" id="KW-0805">Transcription regulation</keyword>
<dbReference type="NCBIfam" id="TIGR02985">
    <property type="entry name" value="Sig70_bacteroi1"/>
    <property type="match status" value="1"/>
</dbReference>
<dbReference type="PANTHER" id="PTHR43133">
    <property type="entry name" value="RNA POLYMERASE ECF-TYPE SIGMA FACTO"/>
    <property type="match status" value="1"/>
</dbReference>
<organism evidence="7 8">
    <name type="scientific">Parapedobacter indicus</name>
    <dbReference type="NCBI Taxonomy" id="1477437"/>
    <lineage>
        <taxon>Bacteria</taxon>
        <taxon>Pseudomonadati</taxon>
        <taxon>Bacteroidota</taxon>
        <taxon>Sphingobacteriia</taxon>
        <taxon>Sphingobacteriales</taxon>
        <taxon>Sphingobacteriaceae</taxon>
        <taxon>Parapedobacter</taxon>
    </lineage>
</organism>
<dbReference type="SUPFAM" id="SSF88946">
    <property type="entry name" value="Sigma2 domain of RNA polymerase sigma factors"/>
    <property type="match status" value="1"/>
</dbReference>
<feature type="domain" description="RNA polymerase sigma-70 region 2" evidence="5">
    <location>
        <begin position="27"/>
        <end position="94"/>
    </location>
</feature>
<dbReference type="CDD" id="cd06171">
    <property type="entry name" value="Sigma70_r4"/>
    <property type="match status" value="1"/>
</dbReference>
<dbReference type="Pfam" id="PF04542">
    <property type="entry name" value="Sigma70_r2"/>
    <property type="match status" value="1"/>
</dbReference>
<sequence>MNTLGANEEGKLLHRLRKGDRTAFEIIYRGYGELLYSHAGRHLDDQEEAKDIIHDVFFNLWQNRETLHIRENLKAYLYQSVRNRVINHQLKSRRADRYIRSFQHFLEKGQADTDFRVRESMQTELIEREISSLPNKMRTVFELSRKEGLSHKEIAKQLNITEQSVRSHVKGALKILRVRLSIVILLVSMIVI</sequence>
<dbReference type="InterPro" id="IPR039425">
    <property type="entry name" value="RNA_pol_sigma-70-like"/>
</dbReference>
<dbReference type="STRING" id="1477437.SAMN05444682_101313"/>
<dbReference type="OrthoDB" id="659569at2"/>
<dbReference type="Pfam" id="PF08281">
    <property type="entry name" value="Sigma70_r4_2"/>
    <property type="match status" value="1"/>
</dbReference>
<evidence type="ECO:0000313" key="8">
    <source>
        <dbReference type="Proteomes" id="UP000198670"/>
    </source>
</evidence>
<feature type="domain" description="RNA polymerase sigma factor 70 region 4 type 2" evidence="6">
    <location>
        <begin position="124"/>
        <end position="174"/>
    </location>
</feature>
<evidence type="ECO:0000313" key="7">
    <source>
        <dbReference type="EMBL" id="SFH81620.1"/>
    </source>
</evidence>
<reference evidence="7 8" key="1">
    <citation type="submission" date="2016-10" db="EMBL/GenBank/DDBJ databases">
        <authorList>
            <person name="de Groot N.N."/>
        </authorList>
    </citation>
    <scope>NUCLEOTIDE SEQUENCE [LARGE SCALE GENOMIC DNA]</scope>
    <source>
        <strain evidence="7 8">RK1</strain>
    </source>
</reference>
<evidence type="ECO:0000256" key="2">
    <source>
        <dbReference type="ARBA" id="ARBA00023015"/>
    </source>
</evidence>
<name>A0A1I3D4G5_9SPHI</name>
<dbReference type="InterPro" id="IPR007627">
    <property type="entry name" value="RNA_pol_sigma70_r2"/>
</dbReference>
<keyword evidence="3" id="KW-0731">Sigma factor</keyword>
<dbReference type="AlphaFoldDB" id="A0A1I3D4G5"/>
<proteinExistence type="inferred from homology"/>
<dbReference type="EMBL" id="FOQO01000001">
    <property type="protein sequence ID" value="SFH81620.1"/>
    <property type="molecule type" value="Genomic_DNA"/>
</dbReference>
<dbReference type="SUPFAM" id="SSF88659">
    <property type="entry name" value="Sigma3 and sigma4 domains of RNA polymerase sigma factors"/>
    <property type="match status" value="1"/>
</dbReference>
<dbReference type="Gene3D" id="1.10.10.10">
    <property type="entry name" value="Winged helix-like DNA-binding domain superfamily/Winged helix DNA-binding domain"/>
    <property type="match status" value="1"/>
</dbReference>
<dbReference type="GO" id="GO:0016987">
    <property type="term" value="F:sigma factor activity"/>
    <property type="evidence" value="ECO:0007669"/>
    <property type="project" value="UniProtKB-KW"/>
</dbReference>
<dbReference type="GO" id="GO:0006352">
    <property type="term" value="P:DNA-templated transcription initiation"/>
    <property type="evidence" value="ECO:0007669"/>
    <property type="project" value="InterPro"/>
</dbReference>
<dbReference type="PANTHER" id="PTHR43133:SF46">
    <property type="entry name" value="RNA POLYMERASE SIGMA-70 FACTOR ECF SUBFAMILY"/>
    <property type="match status" value="1"/>
</dbReference>
<comment type="similarity">
    <text evidence="1">Belongs to the sigma-70 factor family. ECF subfamily.</text>
</comment>
<dbReference type="Gene3D" id="1.10.1740.10">
    <property type="match status" value="1"/>
</dbReference>
<evidence type="ECO:0000256" key="1">
    <source>
        <dbReference type="ARBA" id="ARBA00010641"/>
    </source>
</evidence>